<accession>A0A7T8QTC6</accession>
<dbReference type="PANTHER" id="PTHR23403:SF1">
    <property type="entry name" value="TREHALASE"/>
    <property type="match status" value="1"/>
</dbReference>
<name>A0A7T8QTC6_CALRO</name>
<keyword evidence="5" id="KW-0378">Hydrolase</keyword>
<dbReference type="GO" id="GO:0004555">
    <property type="term" value="F:alpha,alpha-trehalase activity"/>
    <property type="evidence" value="ECO:0007669"/>
    <property type="project" value="UniProtKB-EC"/>
</dbReference>
<gene>
    <name evidence="6" type="ORF">FKW44_007180</name>
</gene>
<comment type="catalytic activity">
    <reaction evidence="1 5">
        <text>alpha,alpha-trehalose + H2O = alpha-D-glucose + beta-D-glucose</text>
        <dbReference type="Rhea" id="RHEA:32675"/>
        <dbReference type="ChEBI" id="CHEBI:15377"/>
        <dbReference type="ChEBI" id="CHEBI:15903"/>
        <dbReference type="ChEBI" id="CHEBI:16551"/>
        <dbReference type="ChEBI" id="CHEBI:17925"/>
        <dbReference type="EC" id="3.2.1.28"/>
    </reaction>
</comment>
<dbReference type="PRINTS" id="PR00744">
    <property type="entry name" value="GLHYDRLASE37"/>
</dbReference>
<dbReference type="Proteomes" id="UP000595437">
    <property type="component" value="Chromosome 4"/>
</dbReference>
<dbReference type="InterPro" id="IPR001661">
    <property type="entry name" value="Glyco_hydro_37"/>
</dbReference>
<dbReference type="OrthoDB" id="3542292at2759"/>
<dbReference type="InterPro" id="IPR008928">
    <property type="entry name" value="6-hairpin_glycosidase_sf"/>
</dbReference>
<evidence type="ECO:0000256" key="5">
    <source>
        <dbReference type="RuleBase" id="RU361180"/>
    </source>
</evidence>
<dbReference type="EC" id="3.2.1.28" evidence="3 5"/>
<dbReference type="Pfam" id="PF01204">
    <property type="entry name" value="Trehalase"/>
    <property type="match status" value="1"/>
</dbReference>
<evidence type="ECO:0000313" key="6">
    <source>
        <dbReference type="EMBL" id="QQP54367.1"/>
    </source>
</evidence>
<evidence type="ECO:0000256" key="4">
    <source>
        <dbReference type="ARBA" id="ARBA00019905"/>
    </source>
</evidence>
<dbReference type="PANTHER" id="PTHR23403">
    <property type="entry name" value="TREHALASE"/>
    <property type="match status" value="1"/>
</dbReference>
<dbReference type="SUPFAM" id="SSF48208">
    <property type="entry name" value="Six-hairpin glycosidases"/>
    <property type="match status" value="1"/>
</dbReference>
<evidence type="ECO:0000313" key="7">
    <source>
        <dbReference type="Proteomes" id="UP000595437"/>
    </source>
</evidence>
<feature type="non-terminal residue" evidence="6">
    <location>
        <position position="125"/>
    </location>
</feature>
<keyword evidence="7" id="KW-1185">Reference proteome</keyword>
<organism evidence="6 7">
    <name type="scientific">Caligus rogercresseyi</name>
    <name type="common">Sea louse</name>
    <dbReference type="NCBI Taxonomy" id="217165"/>
    <lineage>
        <taxon>Eukaryota</taxon>
        <taxon>Metazoa</taxon>
        <taxon>Ecdysozoa</taxon>
        <taxon>Arthropoda</taxon>
        <taxon>Crustacea</taxon>
        <taxon>Multicrustacea</taxon>
        <taxon>Hexanauplia</taxon>
        <taxon>Copepoda</taxon>
        <taxon>Siphonostomatoida</taxon>
        <taxon>Caligidae</taxon>
        <taxon>Caligus</taxon>
    </lineage>
</organism>
<reference evidence="7" key="1">
    <citation type="submission" date="2021-01" db="EMBL/GenBank/DDBJ databases">
        <title>Caligus Genome Assembly.</title>
        <authorList>
            <person name="Gallardo-Escarate C."/>
        </authorList>
    </citation>
    <scope>NUCLEOTIDE SEQUENCE [LARGE SCALE GENOMIC DNA]</scope>
</reference>
<dbReference type="InterPro" id="IPR012341">
    <property type="entry name" value="6hp_glycosidase-like_sf"/>
</dbReference>
<dbReference type="Gene3D" id="1.50.10.10">
    <property type="match status" value="1"/>
</dbReference>
<proteinExistence type="inferred from homology"/>
<dbReference type="GO" id="GO:0005993">
    <property type="term" value="P:trehalose catabolic process"/>
    <property type="evidence" value="ECO:0007669"/>
    <property type="project" value="TreeGrafter"/>
</dbReference>
<sequence>GTSNVGVLADTKTSQIIPVELNSYLCKNSRILSEFYEILGDETKTQEYKEHEQNIRSAIENVLWDGEAGIWFDYDISNNISRKFFYPSNLAPLWAECFKDVKTKDKVRKVIKYLKNEPAMKYLGG</sequence>
<dbReference type="EMBL" id="CP045893">
    <property type="protein sequence ID" value="QQP54367.1"/>
    <property type="molecule type" value="Genomic_DNA"/>
</dbReference>
<evidence type="ECO:0000256" key="1">
    <source>
        <dbReference type="ARBA" id="ARBA00001576"/>
    </source>
</evidence>
<evidence type="ECO:0000256" key="2">
    <source>
        <dbReference type="ARBA" id="ARBA00005615"/>
    </source>
</evidence>
<feature type="non-terminal residue" evidence="6">
    <location>
        <position position="1"/>
    </location>
</feature>
<protein>
    <recommendedName>
        <fullName evidence="4 5">Trehalase</fullName>
        <ecNumber evidence="3 5">3.2.1.28</ecNumber>
    </recommendedName>
    <alternativeName>
        <fullName evidence="5">Alpha-trehalose glucohydrolase</fullName>
    </alternativeName>
</protein>
<comment type="similarity">
    <text evidence="2 5">Belongs to the glycosyl hydrolase 37 family.</text>
</comment>
<evidence type="ECO:0000256" key="3">
    <source>
        <dbReference type="ARBA" id="ARBA00012757"/>
    </source>
</evidence>
<dbReference type="AlphaFoldDB" id="A0A7T8QTC6"/>
<keyword evidence="5" id="KW-0326">Glycosidase</keyword>